<dbReference type="GO" id="GO:0007165">
    <property type="term" value="P:signal transduction"/>
    <property type="evidence" value="ECO:0007669"/>
    <property type="project" value="TreeGrafter"/>
</dbReference>
<evidence type="ECO:0000313" key="2">
    <source>
        <dbReference type="EMBL" id="CAG9828308.1"/>
    </source>
</evidence>
<organism evidence="2 3">
    <name type="scientific">Diabrotica balteata</name>
    <name type="common">Banded cucumber beetle</name>
    <dbReference type="NCBI Taxonomy" id="107213"/>
    <lineage>
        <taxon>Eukaryota</taxon>
        <taxon>Metazoa</taxon>
        <taxon>Ecdysozoa</taxon>
        <taxon>Arthropoda</taxon>
        <taxon>Hexapoda</taxon>
        <taxon>Insecta</taxon>
        <taxon>Pterygota</taxon>
        <taxon>Neoptera</taxon>
        <taxon>Endopterygota</taxon>
        <taxon>Coleoptera</taxon>
        <taxon>Polyphaga</taxon>
        <taxon>Cucujiformia</taxon>
        <taxon>Chrysomeloidea</taxon>
        <taxon>Chrysomelidae</taxon>
        <taxon>Galerucinae</taxon>
        <taxon>Diabroticina</taxon>
        <taxon>Diabroticites</taxon>
        <taxon>Diabrotica</taxon>
    </lineage>
</organism>
<accession>A0A9N9X5M7</accession>
<gene>
    <name evidence="2" type="ORF">DIABBA_LOCUS2235</name>
</gene>
<dbReference type="InterPro" id="IPR008271">
    <property type="entry name" value="Ser/Thr_kinase_AS"/>
</dbReference>
<reference evidence="2" key="1">
    <citation type="submission" date="2022-01" db="EMBL/GenBank/DDBJ databases">
        <authorList>
            <person name="King R."/>
        </authorList>
    </citation>
    <scope>NUCLEOTIDE SEQUENCE</scope>
</reference>
<keyword evidence="3" id="KW-1185">Reference proteome</keyword>
<dbReference type="EMBL" id="OU898285">
    <property type="protein sequence ID" value="CAG9828308.1"/>
    <property type="molecule type" value="Genomic_DNA"/>
</dbReference>
<dbReference type="PANTHER" id="PTHR48011">
    <property type="entry name" value="CCR4-NOT TRANSCRIPTIONAL COMPLEX SUBUNIT CAF120-RELATED"/>
    <property type="match status" value="1"/>
</dbReference>
<dbReference type="Pfam" id="PF00069">
    <property type="entry name" value="Pkinase"/>
    <property type="match status" value="1"/>
</dbReference>
<dbReference type="InterPro" id="IPR011009">
    <property type="entry name" value="Kinase-like_dom_sf"/>
</dbReference>
<feature type="domain" description="Protein kinase" evidence="1">
    <location>
        <begin position="1"/>
        <end position="158"/>
    </location>
</feature>
<dbReference type="InterPro" id="IPR000719">
    <property type="entry name" value="Prot_kinase_dom"/>
</dbReference>
<evidence type="ECO:0000259" key="1">
    <source>
        <dbReference type="PROSITE" id="PS50011"/>
    </source>
</evidence>
<dbReference type="InterPro" id="IPR052751">
    <property type="entry name" value="Plant_MAPKKK"/>
</dbReference>
<dbReference type="PROSITE" id="PS00108">
    <property type="entry name" value="PROTEIN_KINASE_ST"/>
    <property type="match status" value="1"/>
</dbReference>
<dbReference type="OrthoDB" id="5337378at2759"/>
<dbReference type="AlphaFoldDB" id="A0A9N9X5M7"/>
<protein>
    <recommendedName>
        <fullName evidence="1">Protein kinase domain-containing protein</fullName>
    </recommendedName>
</protein>
<dbReference type="PROSITE" id="PS50011">
    <property type="entry name" value="PROTEIN_KINASE_DOM"/>
    <property type="match status" value="1"/>
</dbReference>
<dbReference type="SUPFAM" id="SSF56112">
    <property type="entry name" value="Protein kinase-like (PK-like)"/>
    <property type="match status" value="1"/>
</dbReference>
<dbReference type="PANTHER" id="PTHR48011:SF7">
    <property type="entry name" value="F10K1.14 PROTEIN"/>
    <property type="match status" value="1"/>
</dbReference>
<evidence type="ECO:0000313" key="3">
    <source>
        <dbReference type="Proteomes" id="UP001153709"/>
    </source>
</evidence>
<sequence length="185" mass="21531">MCKALKYLHEKLLVHRDVKASNIMLYGTYFKLADFGTMIDLNVQPESTKISRKPKPTTKDDVVTRNLAKIKPSFDVLELGLTFARLMTGVRSQYSDYSEVRELNERNWACNVRKRKLAGGKEYLSKRGENMPAKMLKPPRMCRMICVERLPEYERPKIFNSYWTETNILDVKKQLTSSCVDICRP</sequence>
<dbReference type="GO" id="GO:0005524">
    <property type="term" value="F:ATP binding"/>
    <property type="evidence" value="ECO:0007669"/>
    <property type="project" value="InterPro"/>
</dbReference>
<dbReference type="GO" id="GO:0004672">
    <property type="term" value="F:protein kinase activity"/>
    <property type="evidence" value="ECO:0007669"/>
    <property type="project" value="InterPro"/>
</dbReference>
<dbReference type="Gene3D" id="1.10.510.10">
    <property type="entry name" value="Transferase(Phosphotransferase) domain 1"/>
    <property type="match status" value="1"/>
</dbReference>
<dbReference type="Proteomes" id="UP001153709">
    <property type="component" value="Chromosome 10"/>
</dbReference>
<proteinExistence type="predicted"/>
<name>A0A9N9X5M7_DIABA</name>